<dbReference type="Proteomes" id="UP000001203">
    <property type="component" value="Chromosome circular"/>
</dbReference>
<dbReference type="HOGENOM" id="CLU_132136_0_0_3"/>
<dbReference type="KEGG" id="cyt:cce_1027"/>
<evidence type="ECO:0000259" key="1">
    <source>
        <dbReference type="Pfam" id="PF13592"/>
    </source>
</evidence>
<dbReference type="eggNOG" id="COG3415">
    <property type="taxonomic scope" value="Bacteria"/>
</dbReference>
<dbReference type="Pfam" id="PF13592">
    <property type="entry name" value="HTH_33"/>
    <property type="match status" value="1"/>
</dbReference>
<accession>B1WTR2</accession>
<protein>
    <submittedName>
        <fullName evidence="2">Probable transposase</fullName>
    </submittedName>
</protein>
<keyword evidence="3" id="KW-1185">Reference proteome</keyword>
<dbReference type="STRING" id="43989.cce_1027"/>
<organism evidence="2 3">
    <name type="scientific">Crocosphaera subtropica (strain ATCC 51142 / BH68)</name>
    <name type="common">Cyanothece sp. (strain ATCC 51142)</name>
    <dbReference type="NCBI Taxonomy" id="43989"/>
    <lineage>
        <taxon>Bacteria</taxon>
        <taxon>Bacillati</taxon>
        <taxon>Cyanobacteriota</taxon>
        <taxon>Cyanophyceae</taxon>
        <taxon>Oscillatoriophycideae</taxon>
        <taxon>Chroococcales</taxon>
        <taxon>Aphanothecaceae</taxon>
        <taxon>Crocosphaera</taxon>
        <taxon>Crocosphaera subtropica</taxon>
    </lineage>
</organism>
<dbReference type="InterPro" id="IPR025959">
    <property type="entry name" value="Winged_HTH_dom"/>
</dbReference>
<evidence type="ECO:0000313" key="2">
    <source>
        <dbReference type="EMBL" id="ACB50378.1"/>
    </source>
</evidence>
<dbReference type="SUPFAM" id="SSF46689">
    <property type="entry name" value="Homeodomain-like"/>
    <property type="match status" value="1"/>
</dbReference>
<name>B1WTR2_CROS5</name>
<feature type="domain" description="Winged helix-turn helix" evidence="1">
    <location>
        <begin position="95"/>
        <end position="152"/>
    </location>
</feature>
<dbReference type="Pfam" id="PF13384">
    <property type="entry name" value="HTH_23"/>
    <property type="match status" value="1"/>
</dbReference>
<reference evidence="2 3" key="1">
    <citation type="journal article" date="2008" name="Proc. Natl. Acad. Sci. U.S.A.">
        <title>The genome of Cyanothece 51142, a unicellular diazotrophic cyanobacterium important in the marine nitrogen cycle.</title>
        <authorList>
            <person name="Welsh E.A."/>
            <person name="Liberton M."/>
            <person name="Stoeckel J."/>
            <person name="Loh T."/>
            <person name="Elvitigala T."/>
            <person name="Wang C."/>
            <person name="Wollam A."/>
            <person name="Fulton R.S."/>
            <person name="Clifton S.W."/>
            <person name="Jacobs J.M."/>
            <person name="Aurora R."/>
            <person name="Ghosh B.K."/>
            <person name="Sherman L.A."/>
            <person name="Smith R.D."/>
            <person name="Wilson R.K."/>
            <person name="Pakrasi H.B."/>
        </authorList>
    </citation>
    <scope>NUCLEOTIDE SEQUENCE [LARGE SCALE GENOMIC DNA]</scope>
    <source>
        <strain evidence="3">ATCC 51142 / BH68</strain>
    </source>
</reference>
<dbReference type="AlphaFoldDB" id="B1WTR2"/>
<evidence type="ECO:0000313" key="3">
    <source>
        <dbReference type="Proteomes" id="UP000001203"/>
    </source>
</evidence>
<dbReference type="EMBL" id="CP000806">
    <property type="protein sequence ID" value="ACB50378.1"/>
    <property type="molecule type" value="Genomic_DNA"/>
</dbReference>
<sequence length="153" mass="18039">MIIDNKEKIELIKEFLENSSNGRETQRALAVKLVLEGYRYERVSEILSVSLGFISKWVNAFNFGGINGLKSGYKGSKSYLTNQERTEIIEWLIEQKTWDISELEVYLIEKYDVVYQSLQSYYKILKEAKISWQKGQQINPRYHEEVTQKKTKK</sequence>
<gene>
    <name evidence="2" type="ordered locus">cce_1027</name>
</gene>
<dbReference type="InterPro" id="IPR009057">
    <property type="entry name" value="Homeodomain-like_sf"/>
</dbReference>
<proteinExistence type="predicted"/>